<protein>
    <submittedName>
        <fullName evidence="10">Sulfite reductase (NADPH) hemoprotein beta-component</fullName>
    </submittedName>
</protein>
<gene>
    <name evidence="10" type="ORF">SAMN02745746_00984</name>
</gene>
<dbReference type="Gene3D" id="3.90.480.10">
    <property type="entry name" value="Sulfite Reductase Hemoprotein,Domain 2"/>
    <property type="match status" value="1"/>
</dbReference>
<evidence type="ECO:0000256" key="1">
    <source>
        <dbReference type="ARBA" id="ARBA00010429"/>
    </source>
</evidence>
<evidence type="ECO:0000256" key="2">
    <source>
        <dbReference type="ARBA" id="ARBA00022485"/>
    </source>
</evidence>
<keyword evidence="2" id="KW-0004">4Fe-4S</keyword>
<dbReference type="InterPro" id="IPR006067">
    <property type="entry name" value="NO2/SO3_Rdtase_4Fe4S_dom"/>
</dbReference>
<dbReference type="GO" id="GO:0016491">
    <property type="term" value="F:oxidoreductase activity"/>
    <property type="evidence" value="ECO:0007669"/>
    <property type="project" value="UniProtKB-KW"/>
</dbReference>
<dbReference type="InterPro" id="IPR005117">
    <property type="entry name" value="NiRdtase/SiRdtase_haem-b_fer"/>
</dbReference>
<feature type="domain" description="Nitrite/sulphite reductase 4Fe-4S" evidence="8">
    <location>
        <begin position="119"/>
        <end position="273"/>
    </location>
</feature>
<name>A0A1Y6BG30_9NEIS</name>
<keyword evidence="7" id="KW-0411">Iron-sulfur</keyword>
<evidence type="ECO:0000256" key="4">
    <source>
        <dbReference type="ARBA" id="ARBA00022723"/>
    </source>
</evidence>
<organism evidence="10 11">
    <name type="scientific">Pseudogulbenkiania subflava DSM 22618</name>
    <dbReference type="NCBI Taxonomy" id="1123014"/>
    <lineage>
        <taxon>Bacteria</taxon>
        <taxon>Pseudomonadati</taxon>
        <taxon>Pseudomonadota</taxon>
        <taxon>Betaproteobacteria</taxon>
        <taxon>Neisseriales</taxon>
        <taxon>Chromobacteriaceae</taxon>
        <taxon>Pseudogulbenkiania</taxon>
    </lineage>
</organism>
<dbReference type="Gene3D" id="3.30.413.10">
    <property type="entry name" value="Sulfite Reductase Hemoprotein, domain 1"/>
    <property type="match status" value="2"/>
</dbReference>
<dbReference type="STRING" id="1123014.SAMN02745746_00984"/>
<evidence type="ECO:0000313" key="11">
    <source>
        <dbReference type="Proteomes" id="UP000192920"/>
    </source>
</evidence>
<evidence type="ECO:0000256" key="6">
    <source>
        <dbReference type="ARBA" id="ARBA00023004"/>
    </source>
</evidence>
<keyword evidence="5" id="KW-0560">Oxidoreductase</keyword>
<dbReference type="InterPro" id="IPR051329">
    <property type="entry name" value="NIR_SIR_4Fe-4S"/>
</dbReference>
<dbReference type="EMBL" id="FXAG01000004">
    <property type="protein sequence ID" value="SMF05991.1"/>
    <property type="molecule type" value="Genomic_DNA"/>
</dbReference>
<reference evidence="11" key="1">
    <citation type="submission" date="2017-04" db="EMBL/GenBank/DDBJ databases">
        <authorList>
            <person name="Varghese N."/>
            <person name="Submissions S."/>
        </authorList>
    </citation>
    <scope>NUCLEOTIDE SEQUENCE [LARGE SCALE GENOMIC DNA]</scope>
    <source>
        <strain evidence="11">DSM 22618</strain>
    </source>
</reference>
<dbReference type="GO" id="GO:0020037">
    <property type="term" value="F:heme binding"/>
    <property type="evidence" value="ECO:0007669"/>
    <property type="project" value="InterPro"/>
</dbReference>
<evidence type="ECO:0000313" key="10">
    <source>
        <dbReference type="EMBL" id="SMF05991.1"/>
    </source>
</evidence>
<dbReference type="AlphaFoldDB" id="A0A1Y6BG30"/>
<feature type="domain" description="Nitrite/sulphite reductase 4Fe-4S" evidence="8">
    <location>
        <begin position="412"/>
        <end position="548"/>
    </location>
</feature>
<dbReference type="PANTHER" id="PTHR32439">
    <property type="entry name" value="FERREDOXIN--NITRITE REDUCTASE, CHLOROPLASTIC"/>
    <property type="match status" value="1"/>
</dbReference>
<evidence type="ECO:0000256" key="5">
    <source>
        <dbReference type="ARBA" id="ARBA00023002"/>
    </source>
</evidence>
<evidence type="ECO:0000256" key="7">
    <source>
        <dbReference type="ARBA" id="ARBA00023014"/>
    </source>
</evidence>
<dbReference type="Pfam" id="PF01077">
    <property type="entry name" value="NIR_SIR"/>
    <property type="match status" value="2"/>
</dbReference>
<keyword evidence="3" id="KW-0349">Heme</keyword>
<sequence>MYRYDQYDLELLEQRTAQFRDQVARRLSGALSEEEFLPLRLQNGLYLQRHAYMLRVAIPYGTLSANQLRVLAEIAERWDRGYGHFTTRQNVQFNWIHLEDAPDIMDRLAEAEMHAIQTSGNVVRNITTEQFAGVAADEVMDPRPLAEILRQWSTMNPEFAFLPRKFKIAISSSATDRAAVKAHDVGLYLYRGEQGEALLKVLVGGGLGRTPMLGTVIREALPWRHLTTYVEAVLRVYNRHGRRDNKYKARIKILVQALGADAFSTEVEREWEQIKDSPATITKAEYLRVAAHFAQPPYADAEGDAAIVAAQRQASPAFARWCRRNVHAHQVAGYACVTLSTKPGMAAPPGDVTSAQMRAVADWAEQYGFGEIRVSHEQNLILPDVRQRDLYALWQEAEAAGLATANIGLLTDVIACPGGDYCSLANARSIPVAQAIQARFQNLDFLHDLGELSLNISGCVNACGHHHLGNIGVLGVDKNGEEWYQVTLGGNQGLEAAIGKVIGRAFRAEEMPDVIDKIVATFCTHRAGDESFSETYTRIGLAPFKERVYAQEGV</sequence>
<dbReference type="InterPro" id="IPR036136">
    <property type="entry name" value="Nit/Sulf_reduc_fer-like_dom_sf"/>
</dbReference>
<keyword evidence="4" id="KW-0479">Metal-binding</keyword>
<dbReference type="SUPFAM" id="SSF55124">
    <property type="entry name" value="Nitrite/Sulfite reductase N-terminal domain-like"/>
    <property type="match status" value="2"/>
</dbReference>
<dbReference type="GO" id="GO:0046872">
    <property type="term" value="F:metal ion binding"/>
    <property type="evidence" value="ECO:0007669"/>
    <property type="project" value="UniProtKB-KW"/>
</dbReference>
<comment type="similarity">
    <text evidence="1">Belongs to the nitrite and sulfite reductase 4Fe-4S domain family.</text>
</comment>
<dbReference type="Pfam" id="PF03460">
    <property type="entry name" value="NIR_SIR_ferr"/>
    <property type="match status" value="2"/>
</dbReference>
<dbReference type="PANTHER" id="PTHR32439:SF0">
    <property type="entry name" value="FERREDOXIN--NITRITE REDUCTASE, CHLOROPLASTIC"/>
    <property type="match status" value="1"/>
</dbReference>
<dbReference type="SUPFAM" id="SSF56014">
    <property type="entry name" value="Nitrite and sulphite reductase 4Fe-4S domain-like"/>
    <property type="match status" value="2"/>
</dbReference>
<dbReference type="InterPro" id="IPR045854">
    <property type="entry name" value="NO2/SO3_Rdtase_4Fe4S_sf"/>
</dbReference>
<evidence type="ECO:0000259" key="8">
    <source>
        <dbReference type="Pfam" id="PF01077"/>
    </source>
</evidence>
<feature type="domain" description="Nitrite/Sulfite reductase ferredoxin-like" evidence="9">
    <location>
        <begin position="346"/>
        <end position="399"/>
    </location>
</feature>
<evidence type="ECO:0000259" key="9">
    <source>
        <dbReference type="Pfam" id="PF03460"/>
    </source>
</evidence>
<dbReference type="Proteomes" id="UP000192920">
    <property type="component" value="Unassembled WGS sequence"/>
</dbReference>
<proteinExistence type="inferred from homology"/>
<keyword evidence="6" id="KW-0408">Iron</keyword>
<accession>A0A1Y6BG30</accession>
<evidence type="ECO:0000256" key="3">
    <source>
        <dbReference type="ARBA" id="ARBA00022617"/>
    </source>
</evidence>
<feature type="domain" description="Nitrite/Sulfite reductase ferredoxin-like" evidence="9">
    <location>
        <begin position="48"/>
        <end position="111"/>
    </location>
</feature>
<dbReference type="GO" id="GO:0051539">
    <property type="term" value="F:4 iron, 4 sulfur cluster binding"/>
    <property type="evidence" value="ECO:0007669"/>
    <property type="project" value="UniProtKB-KW"/>
</dbReference>
<keyword evidence="11" id="KW-1185">Reference proteome</keyword>
<dbReference type="RefSeq" id="WP_085275318.1">
    <property type="nucleotide sequence ID" value="NZ_FXAG01000004.1"/>
</dbReference>